<dbReference type="SUPFAM" id="SSF69125">
    <property type="entry name" value="Nuclear receptor coactivator interlocking domain"/>
    <property type="match status" value="1"/>
</dbReference>
<keyword evidence="9" id="KW-0007">Acetylation</keyword>
<evidence type="ECO:0000256" key="12">
    <source>
        <dbReference type="ARBA" id="ARBA00023163"/>
    </source>
</evidence>
<dbReference type="GO" id="GO:0043065">
    <property type="term" value="P:positive regulation of apoptotic process"/>
    <property type="evidence" value="ECO:0007669"/>
    <property type="project" value="Ensembl"/>
</dbReference>
<feature type="domain" description="BHLH" evidence="19">
    <location>
        <begin position="22"/>
        <end position="79"/>
    </location>
</feature>
<keyword evidence="12 16" id="KW-0804">Transcription</keyword>
<dbReference type="Gene3D" id="4.10.280.10">
    <property type="entry name" value="Helix-loop-helix DNA-binding domain"/>
    <property type="match status" value="1"/>
</dbReference>
<feature type="region of interest" description="Disordered" evidence="17">
    <location>
        <begin position="1"/>
        <end position="38"/>
    </location>
</feature>
<dbReference type="Pfam" id="PF08832">
    <property type="entry name" value="SRC-1"/>
    <property type="match status" value="1"/>
</dbReference>
<feature type="domain" description="PAS" evidence="18">
    <location>
        <begin position="107"/>
        <end position="178"/>
    </location>
</feature>
<dbReference type="SMART" id="SM01151">
    <property type="entry name" value="DUF1518"/>
    <property type="match status" value="2"/>
</dbReference>
<dbReference type="PROSITE" id="PS50888">
    <property type="entry name" value="BHLH"/>
    <property type="match status" value="1"/>
</dbReference>
<evidence type="ECO:0000256" key="2">
    <source>
        <dbReference type="ARBA" id="ARBA00009933"/>
    </source>
</evidence>
<evidence type="ECO:0000313" key="21">
    <source>
        <dbReference type="Proteomes" id="UP000016666"/>
    </source>
</evidence>
<keyword evidence="14" id="KW-0012">Acyltransferase</keyword>
<evidence type="ECO:0000313" key="20">
    <source>
        <dbReference type="Ensembl" id="ENSAPLP00000013427.2"/>
    </source>
</evidence>
<dbReference type="PIRSF" id="PIRSF038181">
    <property type="entry name" value="Nuclear_receptor_coactivator"/>
    <property type="match status" value="1"/>
</dbReference>
<dbReference type="FunFam" id="3.30.450.20:FF:000031">
    <property type="entry name" value="Nuclear receptor coactivator"/>
    <property type="match status" value="1"/>
</dbReference>
<evidence type="ECO:0000256" key="16">
    <source>
        <dbReference type="PIRNR" id="PIRNR038181"/>
    </source>
</evidence>
<evidence type="ECO:0000256" key="6">
    <source>
        <dbReference type="ARBA" id="ARBA00022679"/>
    </source>
</evidence>
<dbReference type="InterPro" id="IPR009110">
    <property type="entry name" value="Nuc_rcpt_coact"/>
</dbReference>
<keyword evidence="4" id="KW-1017">Isopeptide bond</keyword>
<dbReference type="Pfam" id="PF23172">
    <property type="entry name" value="bHLH_NCOA"/>
    <property type="match status" value="1"/>
</dbReference>
<evidence type="ECO:0000256" key="14">
    <source>
        <dbReference type="ARBA" id="ARBA00023315"/>
    </source>
</evidence>
<dbReference type="GO" id="GO:0003677">
    <property type="term" value="F:DNA binding"/>
    <property type="evidence" value="ECO:0007669"/>
    <property type="project" value="Ensembl"/>
</dbReference>
<dbReference type="GO" id="GO:0003713">
    <property type="term" value="F:transcription coactivator activity"/>
    <property type="evidence" value="ECO:0007669"/>
    <property type="project" value="Ensembl"/>
</dbReference>
<dbReference type="STRING" id="8840.ENSAPLP00000013427"/>
<dbReference type="Gene3D" id="6.10.140.410">
    <property type="match status" value="1"/>
</dbReference>
<keyword evidence="7" id="KW-0677">Repeat</keyword>
<dbReference type="Ensembl" id="ENSAPLT00000014179.2">
    <property type="protein sequence ID" value="ENSAPLP00000013427.2"/>
    <property type="gene ID" value="ENSAPLG00000013551.2"/>
</dbReference>
<feature type="compositionally biased region" description="Low complexity" evidence="17">
    <location>
        <begin position="1222"/>
        <end position="1235"/>
    </location>
</feature>
<feature type="region of interest" description="Disordered" evidence="17">
    <location>
        <begin position="381"/>
        <end position="556"/>
    </location>
</feature>
<feature type="compositionally biased region" description="Gly residues" evidence="17">
    <location>
        <begin position="488"/>
        <end position="501"/>
    </location>
</feature>
<dbReference type="GO" id="GO:0002155">
    <property type="term" value="P:regulation of thyroid hormone receptor signaling pathway"/>
    <property type="evidence" value="ECO:0007669"/>
    <property type="project" value="Ensembl"/>
</dbReference>
<name>U3J1Q0_ANAPP</name>
<feature type="compositionally biased region" description="Basic and acidic residues" evidence="17">
    <location>
        <begin position="588"/>
        <end position="597"/>
    </location>
</feature>
<feature type="region of interest" description="Disordered" evidence="17">
    <location>
        <begin position="872"/>
        <end position="900"/>
    </location>
</feature>
<dbReference type="GO" id="GO:0045666">
    <property type="term" value="P:positive regulation of neuron differentiation"/>
    <property type="evidence" value="ECO:0007669"/>
    <property type="project" value="Ensembl"/>
</dbReference>
<dbReference type="CDD" id="cd18948">
    <property type="entry name" value="bHLH-PAS_NCoA1_SRC1"/>
    <property type="match status" value="1"/>
</dbReference>
<dbReference type="PANTHER" id="PTHR10684">
    <property type="entry name" value="NUCLEAR RECEPTOR COACTIVATOR"/>
    <property type="match status" value="1"/>
</dbReference>
<dbReference type="HOGENOM" id="CLU_001988_0_0_1"/>
<gene>
    <name evidence="20" type="primary">NCOA1</name>
</gene>
<keyword evidence="6" id="KW-0808">Transferase</keyword>
<dbReference type="GO" id="GO:0003682">
    <property type="term" value="F:chromatin binding"/>
    <property type="evidence" value="ECO:0007669"/>
    <property type="project" value="Ensembl"/>
</dbReference>
<dbReference type="SMART" id="SM00353">
    <property type="entry name" value="HLH"/>
    <property type="match status" value="1"/>
</dbReference>
<dbReference type="Pfam" id="PF14598">
    <property type="entry name" value="PAS_11"/>
    <property type="match status" value="1"/>
</dbReference>
<dbReference type="GO" id="GO:0000435">
    <property type="term" value="P:positive regulation of transcription from RNA polymerase II promoter by galactose"/>
    <property type="evidence" value="ECO:0007669"/>
    <property type="project" value="Ensembl"/>
</dbReference>
<dbReference type="InterPro" id="IPR017426">
    <property type="entry name" value="Nuclear_rcpt_coactivator"/>
</dbReference>
<evidence type="ECO:0000256" key="4">
    <source>
        <dbReference type="ARBA" id="ARBA00022499"/>
    </source>
</evidence>
<proteinExistence type="inferred from homology"/>
<evidence type="ECO:0000256" key="13">
    <source>
        <dbReference type="ARBA" id="ARBA00023242"/>
    </source>
</evidence>
<feature type="compositionally biased region" description="Polar residues" evidence="17">
    <location>
        <begin position="438"/>
        <end position="485"/>
    </location>
</feature>
<dbReference type="CDD" id="cd00130">
    <property type="entry name" value="PAS"/>
    <property type="match status" value="1"/>
</dbReference>
<dbReference type="GO" id="GO:0030520">
    <property type="term" value="P:estrogen receptor signaling pathway"/>
    <property type="evidence" value="ECO:0007669"/>
    <property type="project" value="Ensembl"/>
</dbReference>
<keyword evidence="10 16" id="KW-0805">Transcription regulation</keyword>
<dbReference type="Pfam" id="PF00989">
    <property type="entry name" value="PAS"/>
    <property type="match status" value="1"/>
</dbReference>
<dbReference type="InterPro" id="IPR028819">
    <property type="entry name" value="NCOA1_bHLH"/>
</dbReference>
<feature type="compositionally biased region" description="Pro residues" evidence="17">
    <location>
        <begin position="1306"/>
        <end position="1322"/>
    </location>
</feature>
<protein>
    <recommendedName>
        <fullName evidence="16">Nuclear receptor coactivator</fullName>
    </recommendedName>
</protein>
<dbReference type="InterPro" id="IPR036638">
    <property type="entry name" value="HLH_DNA-bd_sf"/>
</dbReference>
<dbReference type="Proteomes" id="UP000016666">
    <property type="component" value="Chromosome 3"/>
</dbReference>
<feature type="region of interest" description="Disordered" evidence="17">
    <location>
        <begin position="1207"/>
        <end position="1242"/>
    </location>
</feature>
<dbReference type="NCBIfam" id="TIGR00229">
    <property type="entry name" value="sensory_box"/>
    <property type="match status" value="1"/>
</dbReference>
<dbReference type="OMA" id="SRTCPQQ"/>
<keyword evidence="21" id="KW-1185">Reference proteome</keyword>
<evidence type="ECO:0000256" key="8">
    <source>
        <dbReference type="ARBA" id="ARBA00022843"/>
    </source>
</evidence>
<dbReference type="InterPro" id="IPR056193">
    <property type="entry name" value="bHLH_NCOA1-3"/>
</dbReference>
<dbReference type="Pfam" id="PF08815">
    <property type="entry name" value="Nuc_rec_co-act"/>
    <property type="match status" value="1"/>
</dbReference>
<evidence type="ECO:0000256" key="15">
    <source>
        <dbReference type="ARBA" id="ARBA00048017"/>
    </source>
</evidence>
<dbReference type="Pfam" id="PF16665">
    <property type="entry name" value="NCOA_u2"/>
    <property type="match status" value="1"/>
</dbReference>
<feature type="region of interest" description="Disordered" evidence="17">
    <location>
        <begin position="1282"/>
        <end position="1328"/>
    </location>
</feature>
<evidence type="ECO:0000259" key="19">
    <source>
        <dbReference type="PROSITE" id="PS50888"/>
    </source>
</evidence>
<dbReference type="GO" id="GO:0046983">
    <property type="term" value="F:protein dimerization activity"/>
    <property type="evidence" value="ECO:0007669"/>
    <property type="project" value="InterPro"/>
</dbReference>
<keyword evidence="3" id="KW-0488">Methylation</keyword>
<evidence type="ECO:0000256" key="10">
    <source>
        <dbReference type="ARBA" id="ARBA00023015"/>
    </source>
</evidence>
<keyword evidence="8" id="KW-0832">Ubl conjugation</keyword>
<comment type="catalytic activity">
    <reaction evidence="15">
        <text>L-lysyl-[protein] + acetyl-CoA = N(6)-acetyl-L-lysyl-[protein] + CoA + H(+)</text>
        <dbReference type="Rhea" id="RHEA:45948"/>
        <dbReference type="Rhea" id="RHEA-COMP:9752"/>
        <dbReference type="Rhea" id="RHEA-COMP:10731"/>
        <dbReference type="ChEBI" id="CHEBI:15378"/>
        <dbReference type="ChEBI" id="CHEBI:29969"/>
        <dbReference type="ChEBI" id="CHEBI:57287"/>
        <dbReference type="ChEBI" id="CHEBI:57288"/>
        <dbReference type="ChEBI" id="CHEBI:61930"/>
        <dbReference type="EC" id="2.3.1.48"/>
    </reaction>
</comment>
<evidence type="ECO:0000256" key="3">
    <source>
        <dbReference type="ARBA" id="ARBA00022481"/>
    </source>
</evidence>
<dbReference type="Gene3D" id="3.30.450.20">
    <property type="entry name" value="PAS domain"/>
    <property type="match status" value="2"/>
</dbReference>
<feature type="compositionally biased region" description="Low complexity" evidence="17">
    <location>
        <begin position="1293"/>
        <end position="1305"/>
    </location>
</feature>
<reference evidence="20 21" key="1">
    <citation type="submission" date="2017-10" db="EMBL/GenBank/DDBJ databases">
        <title>A new Pekin duck reference genome.</title>
        <authorList>
            <person name="Hou Z.-C."/>
            <person name="Zhou Z.-K."/>
            <person name="Zhu F."/>
            <person name="Hou S.-S."/>
        </authorList>
    </citation>
    <scope>NUCLEOTIDE SEQUENCE [LARGE SCALE GENOMIC DNA]</scope>
</reference>
<dbReference type="GO" id="GO:0005829">
    <property type="term" value="C:cytosol"/>
    <property type="evidence" value="ECO:0007669"/>
    <property type="project" value="Ensembl"/>
</dbReference>
<feature type="compositionally biased region" description="Polar residues" evidence="17">
    <location>
        <begin position="692"/>
        <end position="704"/>
    </location>
</feature>
<dbReference type="FunFam" id="4.10.280.10:FF:000008">
    <property type="entry name" value="Nuclear receptor coactivator"/>
    <property type="match status" value="1"/>
</dbReference>
<dbReference type="FunFam" id="3.30.450.20:FF:000007">
    <property type="entry name" value="Nuclear receptor coactivator"/>
    <property type="match status" value="1"/>
</dbReference>
<feature type="compositionally biased region" description="Pro residues" evidence="17">
    <location>
        <begin position="1208"/>
        <end position="1218"/>
    </location>
</feature>
<dbReference type="GO" id="GO:0005654">
    <property type="term" value="C:nucleoplasm"/>
    <property type="evidence" value="ECO:0007669"/>
    <property type="project" value="Ensembl"/>
</dbReference>
<evidence type="ECO:0000256" key="5">
    <source>
        <dbReference type="ARBA" id="ARBA00022553"/>
    </source>
</evidence>
<dbReference type="GO" id="GO:0030331">
    <property type="term" value="F:nuclear estrogen receptor binding"/>
    <property type="evidence" value="ECO:0007669"/>
    <property type="project" value="Ensembl"/>
</dbReference>
<dbReference type="InterPro" id="IPR014935">
    <property type="entry name" value="SRC/p160_LXXLL"/>
</dbReference>
<accession>U3J1Q0</accession>
<evidence type="ECO:0000256" key="1">
    <source>
        <dbReference type="ARBA" id="ARBA00004123"/>
    </source>
</evidence>
<keyword evidence="11 16" id="KW-0010">Activator</keyword>
<feature type="region of interest" description="Disordered" evidence="17">
    <location>
        <begin position="568"/>
        <end position="600"/>
    </location>
</feature>
<dbReference type="GO" id="GO:0061733">
    <property type="term" value="F:protein-lysine-acetyltransferase activity"/>
    <property type="evidence" value="ECO:0007669"/>
    <property type="project" value="UniProtKB-EC"/>
</dbReference>
<feature type="compositionally biased region" description="Low complexity" evidence="17">
    <location>
        <begin position="646"/>
        <end position="657"/>
    </location>
</feature>
<reference evidence="20" key="3">
    <citation type="submission" date="2025-09" db="UniProtKB">
        <authorList>
            <consortium name="Ensembl"/>
        </authorList>
    </citation>
    <scope>IDENTIFICATION</scope>
</reference>
<organism evidence="20 21">
    <name type="scientific">Anas platyrhynchos platyrhynchos</name>
    <name type="common">Northern mallard</name>
    <dbReference type="NCBI Taxonomy" id="8840"/>
    <lineage>
        <taxon>Eukaryota</taxon>
        <taxon>Metazoa</taxon>
        <taxon>Chordata</taxon>
        <taxon>Craniata</taxon>
        <taxon>Vertebrata</taxon>
        <taxon>Euteleostomi</taxon>
        <taxon>Archelosauria</taxon>
        <taxon>Archosauria</taxon>
        <taxon>Dinosauria</taxon>
        <taxon>Saurischia</taxon>
        <taxon>Theropoda</taxon>
        <taxon>Coelurosauria</taxon>
        <taxon>Aves</taxon>
        <taxon>Neognathae</taxon>
        <taxon>Galloanserae</taxon>
        <taxon>Anseriformes</taxon>
        <taxon>Anatidae</taxon>
        <taxon>Anatinae</taxon>
        <taxon>Anas</taxon>
    </lineage>
</organism>
<feature type="compositionally biased region" description="Low complexity" evidence="17">
    <location>
        <begin position="1467"/>
        <end position="1479"/>
    </location>
</feature>
<evidence type="ECO:0000256" key="11">
    <source>
        <dbReference type="ARBA" id="ARBA00023159"/>
    </source>
</evidence>
<comment type="similarity">
    <text evidence="2 16">Belongs to the SRC/p160 nuclear receptor coactivator family.</text>
</comment>
<dbReference type="GO" id="GO:0050847">
    <property type="term" value="P:progesterone receptor signaling pathway"/>
    <property type="evidence" value="ECO:0007669"/>
    <property type="project" value="Ensembl"/>
</dbReference>
<dbReference type="InterPro" id="IPR014920">
    <property type="entry name" value="Nuc_rcpt_coact_Ncoa-typ"/>
</dbReference>
<evidence type="ECO:0000256" key="7">
    <source>
        <dbReference type="ARBA" id="ARBA00022737"/>
    </source>
</evidence>
<dbReference type="InterPro" id="IPR037077">
    <property type="entry name" value="Nuc_rcpt_coact_Ncoa_int_sf"/>
</dbReference>
<keyword evidence="13 16" id="KW-0539">Nucleus</keyword>
<evidence type="ECO:0000256" key="17">
    <source>
        <dbReference type="SAM" id="MobiDB-lite"/>
    </source>
</evidence>
<feature type="region of interest" description="Disordered" evidence="17">
    <location>
        <begin position="1452"/>
        <end position="1479"/>
    </location>
</feature>
<dbReference type="InterPro" id="IPR010011">
    <property type="entry name" value="NCO_DUF1518"/>
</dbReference>
<reference evidence="20" key="2">
    <citation type="submission" date="2025-08" db="UniProtKB">
        <authorList>
            <consortium name="Ensembl"/>
        </authorList>
    </citation>
    <scope>IDENTIFICATION</scope>
</reference>
<feature type="region of interest" description="Disordered" evidence="17">
    <location>
        <begin position="684"/>
        <end position="707"/>
    </location>
</feature>
<dbReference type="GeneTree" id="ENSGT00950000183021"/>
<dbReference type="PROSITE" id="PS50112">
    <property type="entry name" value="PAS"/>
    <property type="match status" value="1"/>
</dbReference>
<dbReference type="InterPro" id="IPR000014">
    <property type="entry name" value="PAS"/>
</dbReference>
<dbReference type="PANTHER" id="PTHR10684:SF1">
    <property type="entry name" value="NUCLEAR RECEPTOR COACTIVATOR 1"/>
    <property type="match status" value="1"/>
</dbReference>
<feature type="region of interest" description="Disordered" evidence="17">
    <location>
        <begin position="640"/>
        <end position="659"/>
    </location>
</feature>
<dbReference type="InterPro" id="IPR013767">
    <property type="entry name" value="PAS_fold"/>
</dbReference>
<dbReference type="GO" id="GO:0090575">
    <property type="term" value="C:RNA polymerase II transcription regulator complex"/>
    <property type="evidence" value="ECO:0007669"/>
    <property type="project" value="Ensembl"/>
</dbReference>
<feature type="compositionally biased region" description="Low complexity" evidence="17">
    <location>
        <begin position="411"/>
        <end position="437"/>
    </location>
</feature>
<dbReference type="GO" id="GO:0042789">
    <property type="term" value="P:mRNA transcription by RNA polymerase II"/>
    <property type="evidence" value="ECO:0007669"/>
    <property type="project" value="Ensembl"/>
</dbReference>
<dbReference type="GO" id="GO:0005886">
    <property type="term" value="C:plasma membrane"/>
    <property type="evidence" value="ECO:0007669"/>
    <property type="project" value="Ensembl"/>
</dbReference>
<dbReference type="GO" id="GO:0000785">
    <property type="term" value="C:chromatin"/>
    <property type="evidence" value="ECO:0007669"/>
    <property type="project" value="Ensembl"/>
</dbReference>
<feature type="compositionally biased region" description="Polar residues" evidence="17">
    <location>
        <begin position="1"/>
        <end position="11"/>
    </location>
</feature>
<dbReference type="GO" id="GO:1904017">
    <property type="term" value="P:cellular response to Thyroglobulin triiodothyronine"/>
    <property type="evidence" value="ECO:0007669"/>
    <property type="project" value="Ensembl"/>
</dbReference>
<dbReference type="SUPFAM" id="SSF47459">
    <property type="entry name" value="HLH, helix-loop-helix DNA-binding domain"/>
    <property type="match status" value="1"/>
</dbReference>
<dbReference type="Pfam" id="PF07469">
    <property type="entry name" value="DUF1518"/>
    <property type="match status" value="2"/>
</dbReference>
<comment type="subcellular location">
    <subcellularLocation>
        <location evidence="1 16">Nucleus</location>
    </subcellularLocation>
</comment>
<evidence type="ECO:0000256" key="9">
    <source>
        <dbReference type="ARBA" id="ARBA00022990"/>
    </source>
</evidence>
<keyword evidence="5" id="KW-0597">Phosphoprotein</keyword>
<dbReference type="InterPro" id="IPR011598">
    <property type="entry name" value="bHLH_dom"/>
</dbReference>
<dbReference type="SUPFAM" id="SSF55785">
    <property type="entry name" value="PYP-like sensor domain (PAS domain)"/>
    <property type="match status" value="2"/>
</dbReference>
<dbReference type="SMART" id="SM00091">
    <property type="entry name" value="PAS"/>
    <property type="match status" value="2"/>
</dbReference>
<dbReference type="InterPro" id="IPR035965">
    <property type="entry name" value="PAS-like_dom_sf"/>
</dbReference>
<sequence>MSGLGDSSTDPANPDSRKRKGSPCDTAQSNEKRRREQENKYLEELAELLSANIGDIDTLSVKPDKCKILKKTVDQIQQMKRLEQEKAADDEVQKSDISSSSQGVIEKESLGPLLLEALDGFFFVVNREGRIVFVSENVTSYLGYNQEELMNTSVYSILHVGDHAEFVKNLLPKSLVNGVPWPQEATRRNSHTFSCRMLIRPPDEPGAENQEARQRYEVMQCFTVSQPKSFKEEGEDFQSCLICIARRLPRPAAVAPSESFVTKQDTTGKIISIDTSSLRAAGRTGWEDLVRKCIYAFFQPQGREPSYAKQLFQEVMTRGTAFSPSYRFTLSDGTVLSAHTKCKLCYPSSPEMQPFIMGIHVIDRDHGMLSPQENTNSAMALPRVSPSLNPSISPGQGMALPPSIPPSNGSLLPAAGNQQQQPGPGLHSSNSSSSQSSFGCSPGNQIGANVALSQGQAGPQNSNHTLNLNSSPMNSPGITPPQFMSPSGCGGAGGGGGGGGSRSFPNAPINSMQGLNEGASTPVGYSTPPPVLRQLGSQSSPGRLGMQPMKTESKDSKEIASILSEMIQSDGGGAGDSKPLDSSGMLHGGERLAEGESKCSQATSHKLVQLLATTAEQQLRHADADTSCKDSLACAGAPGTLAAGNPPSSTCPSSHSSLTERHKILHRLLQEGSPSDITTLAMEHEKKDSVPNPATTPTAPSQLPGNPEIKLEPEALKKKDVKDHQLLRYLLDKDEKELAAAPALSLDDVKVKVEKTEQMEPCNTAPVPLAKPPAAEEVKLESQGQFAAELEQLDQLLPSLEKAAQLPGLCGPERSESGVAVKPEMLTAPLQPSAAARAPAGLNPLSSGQGVQPARAPFEFCDPLEPAQLRPVAFPATNGSSPRPRAPAEQGRGTVTGPNPFPPDTGMSELEMGVPDHQFGQPGMGEQLPWTESSMAPMNRGALSKPDDPCITSQLDELLCPPTTPEGRNDEKALLEQLVSFLSGKDETELAELDRALGIDKLVQGGGLEALTERFQPQQATPQLLMEQKPGLYPQPYSSASPTANLPAAFPGMVRQKPSFGPMPVQVPPPRGAFPTTMGAMQPRQTLSRPPTAPNQLRLQLQQRLQGQQQLIHQNRQAILNQFAASSPVGINMRAGMQQQMTPQVRGTRPPLNAQMLAQRQRELYSQQHRQRQLMQQRALLMRQQSFGNNLPPSAGLPVQMGAARLPQAPPQQFPYPPNYGTSPGNPPTSTSPFSQLASSPEAALANRGAMVNRGMMGGVGGQFGAGMTPQLQQNIFQYSGSGMGQQNEPAFAPSLSPSSPLMSPQLPPSQSPMLQPAPPTPGYQSPDMKSWQQGAMGNRNVAIKGAACGSATVARAGASLTNAPMGGVKSPNLLPGFVSFFFFFCFPQVNDPALRPAGLYCNQLSSTDLLKTEADGAQQVQQVQVFADVQCTVNLVGDPYLNPPAPLGAPKTAAAAAAAVPPPPQGQQKSLLQQLLTE</sequence>
<evidence type="ECO:0000259" key="18">
    <source>
        <dbReference type="PROSITE" id="PS50112"/>
    </source>
</evidence>